<dbReference type="GO" id="GO:0005737">
    <property type="term" value="C:cytoplasm"/>
    <property type="evidence" value="ECO:0007669"/>
    <property type="project" value="InterPro"/>
</dbReference>
<dbReference type="OrthoDB" id="9803176at2"/>
<dbReference type="Pfam" id="PF01584">
    <property type="entry name" value="CheW"/>
    <property type="match status" value="1"/>
</dbReference>
<evidence type="ECO:0000313" key="18">
    <source>
        <dbReference type="Proteomes" id="UP000186098"/>
    </source>
</evidence>
<keyword evidence="10" id="KW-0902">Two-component regulatory system</keyword>
<evidence type="ECO:0000256" key="12">
    <source>
        <dbReference type="PROSITE-ProRule" id="PRU00110"/>
    </source>
</evidence>
<dbReference type="Gene3D" id="2.30.30.40">
    <property type="entry name" value="SH3 Domains"/>
    <property type="match status" value="1"/>
</dbReference>
<dbReference type="SUPFAM" id="SSF47226">
    <property type="entry name" value="Histidine-containing phosphotransfer domain, HPT domain"/>
    <property type="match status" value="1"/>
</dbReference>
<evidence type="ECO:0000256" key="6">
    <source>
        <dbReference type="ARBA" id="ARBA00022679"/>
    </source>
</evidence>
<dbReference type="GO" id="GO:0000155">
    <property type="term" value="F:phosphorelay sensor kinase activity"/>
    <property type="evidence" value="ECO:0007669"/>
    <property type="project" value="InterPro"/>
</dbReference>
<dbReference type="Pfam" id="PF01627">
    <property type="entry name" value="Hpt"/>
    <property type="match status" value="1"/>
</dbReference>
<feature type="region of interest" description="Disordered" evidence="13">
    <location>
        <begin position="271"/>
        <end position="353"/>
    </location>
</feature>
<dbReference type="SUPFAM" id="SSF55874">
    <property type="entry name" value="ATPase domain of HSP90 chaperone/DNA topoisomerase II/histidine kinase"/>
    <property type="match status" value="1"/>
</dbReference>
<dbReference type="Gene3D" id="1.10.287.560">
    <property type="entry name" value="Histidine kinase CheA-like, homodimeric domain"/>
    <property type="match status" value="1"/>
</dbReference>
<dbReference type="InterPro" id="IPR008207">
    <property type="entry name" value="Sig_transdc_His_kin_Hpt_dom"/>
</dbReference>
<dbReference type="SMART" id="SM00260">
    <property type="entry name" value="CheW"/>
    <property type="match status" value="1"/>
</dbReference>
<dbReference type="PROSITE" id="PS50894">
    <property type="entry name" value="HPT"/>
    <property type="match status" value="1"/>
</dbReference>
<feature type="domain" description="Histidine kinase" evidence="14">
    <location>
        <begin position="363"/>
        <end position="604"/>
    </location>
</feature>
<dbReference type="InterPro" id="IPR003594">
    <property type="entry name" value="HATPase_dom"/>
</dbReference>
<evidence type="ECO:0000256" key="3">
    <source>
        <dbReference type="ARBA" id="ARBA00021495"/>
    </source>
</evidence>
<dbReference type="SMART" id="SM01231">
    <property type="entry name" value="H-kinase_dim"/>
    <property type="match status" value="1"/>
</dbReference>
<dbReference type="SUPFAM" id="SSF47384">
    <property type="entry name" value="Homodimeric domain of signal transducing histidine kinase"/>
    <property type="match status" value="1"/>
</dbReference>
<dbReference type="PANTHER" id="PTHR43395">
    <property type="entry name" value="SENSOR HISTIDINE KINASE CHEA"/>
    <property type="match status" value="1"/>
</dbReference>
<dbReference type="PROSITE" id="PS50109">
    <property type="entry name" value="HIS_KIN"/>
    <property type="match status" value="1"/>
</dbReference>
<dbReference type="GO" id="GO:0005524">
    <property type="term" value="F:ATP binding"/>
    <property type="evidence" value="ECO:0007669"/>
    <property type="project" value="UniProtKB-KW"/>
</dbReference>
<dbReference type="EMBL" id="FTOM01000003">
    <property type="protein sequence ID" value="SIS74042.1"/>
    <property type="molecule type" value="Genomic_DNA"/>
</dbReference>
<dbReference type="EC" id="2.7.13.3" evidence="2"/>
<feature type="modified residue" description="Phosphohistidine" evidence="12">
    <location>
        <position position="49"/>
    </location>
</feature>
<dbReference type="STRING" id="407234.SAMN05421795_103133"/>
<comment type="function">
    <text evidence="11">Involved in the transmission of sensory signals from the chemoreceptors to the flagellar motors. CheA is autophosphorylated; it can transfer its phosphate group to either CheB or CheY.</text>
</comment>
<keyword evidence="9" id="KW-0067">ATP-binding</keyword>
<dbReference type="GO" id="GO:0006935">
    <property type="term" value="P:chemotaxis"/>
    <property type="evidence" value="ECO:0007669"/>
    <property type="project" value="UniProtKB-KW"/>
</dbReference>
<dbReference type="FunFam" id="3.30.565.10:FF:000016">
    <property type="entry name" value="Chemotaxis protein CheA, putative"/>
    <property type="match status" value="1"/>
</dbReference>
<dbReference type="RefSeq" id="WP_076365193.1">
    <property type="nucleotide sequence ID" value="NZ_FTOM01000003.1"/>
</dbReference>
<evidence type="ECO:0000256" key="7">
    <source>
        <dbReference type="ARBA" id="ARBA00022741"/>
    </source>
</evidence>
<evidence type="ECO:0000256" key="5">
    <source>
        <dbReference type="ARBA" id="ARBA00022553"/>
    </source>
</evidence>
<dbReference type="InterPro" id="IPR005467">
    <property type="entry name" value="His_kinase_dom"/>
</dbReference>
<keyword evidence="18" id="KW-1185">Reference proteome</keyword>
<evidence type="ECO:0000256" key="2">
    <source>
        <dbReference type="ARBA" id="ARBA00012438"/>
    </source>
</evidence>
<dbReference type="InterPro" id="IPR036097">
    <property type="entry name" value="HisK_dim/P_sf"/>
</dbReference>
<dbReference type="Proteomes" id="UP000186098">
    <property type="component" value="Unassembled WGS sequence"/>
</dbReference>
<evidence type="ECO:0000256" key="10">
    <source>
        <dbReference type="ARBA" id="ARBA00023012"/>
    </source>
</evidence>
<feature type="domain" description="CheW-like" evidence="15">
    <location>
        <begin position="606"/>
        <end position="742"/>
    </location>
</feature>
<evidence type="ECO:0000256" key="11">
    <source>
        <dbReference type="ARBA" id="ARBA00035100"/>
    </source>
</evidence>
<gene>
    <name evidence="17" type="ORF">SAMN05421795_103133</name>
</gene>
<dbReference type="InterPro" id="IPR036641">
    <property type="entry name" value="HPT_dom_sf"/>
</dbReference>
<dbReference type="InterPro" id="IPR051315">
    <property type="entry name" value="Bact_Chemotaxis_CheA"/>
</dbReference>
<dbReference type="PRINTS" id="PR00344">
    <property type="entry name" value="BCTRLSENSOR"/>
</dbReference>
<comment type="catalytic activity">
    <reaction evidence="1">
        <text>ATP + protein L-histidine = ADP + protein N-phospho-L-histidine.</text>
        <dbReference type="EC" id="2.7.13.3"/>
    </reaction>
</comment>
<evidence type="ECO:0000256" key="4">
    <source>
        <dbReference type="ARBA" id="ARBA00022500"/>
    </source>
</evidence>
<feature type="compositionally biased region" description="Low complexity" evidence="13">
    <location>
        <begin position="297"/>
        <end position="346"/>
    </location>
</feature>
<dbReference type="SUPFAM" id="SSF50341">
    <property type="entry name" value="CheW-like"/>
    <property type="match status" value="1"/>
</dbReference>
<dbReference type="InterPro" id="IPR002545">
    <property type="entry name" value="CheW-lke_dom"/>
</dbReference>
<dbReference type="AlphaFoldDB" id="A0A1N7LJR1"/>
<dbReference type="InterPro" id="IPR004358">
    <property type="entry name" value="Sig_transdc_His_kin-like_C"/>
</dbReference>
<dbReference type="InterPro" id="IPR036061">
    <property type="entry name" value="CheW-like_dom_sf"/>
</dbReference>
<dbReference type="PANTHER" id="PTHR43395:SF10">
    <property type="entry name" value="CHEMOTAXIS PROTEIN CHEA"/>
    <property type="match status" value="1"/>
</dbReference>
<dbReference type="SMART" id="SM00073">
    <property type="entry name" value="HPT"/>
    <property type="match status" value="1"/>
</dbReference>
<evidence type="ECO:0000259" key="15">
    <source>
        <dbReference type="PROSITE" id="PS50851"/>
    </source>
</evidence>
<evidence type="ECO:0000256" key="13">
    <source>
        <dbReference type="SAM" id="MobiDB-lite"/>
    </source>
</evidence>
<organism evidence="17 18">
    <name type="scientific">Phaeovulum vinaykumarii</name>
    <dbReference type="NCBI Taxonomy" id="407234"/>
    <lineage>
        <taxon>Bacteria</taxon>
        <taxon>Pseudomonadati</taxon>
        <taxon>Pseudomonadota</taxon>
        <taxon>Alphaproteobacteria</taxon>
        <taxon>Rhodobacterales</taxon>
        <taxon>Paracoccaceae</taxon>
        <taxon>Phaeovulum</taxon>
    </lineage>
</organism>
<proteinExistence type="predicted"/>
<evidence type="ECO:0000313" key="17">
    <source>
        <dbReference type="EMBL" id="SIS74042.1"/>
    </source>
</evidence>
<dbReference type="Gene3D" id="1.20.120.160">
    <property type="entry name" value="HPT domain"/>
    <property type="match status" value="1"/>
</dbReference>
<dbReference type="CDD" id="cd16916">
    <property type="entry name" value="HATPase_CheA-like"/>
    <property type="match status" value="1"/>
</dbReference>
<accession>A0A1N7LJR1</accession>
<dbReference type="Pfam" id="PF02895">
    <property type="entry name" value="H-kinase_dim"/>
    <property type="match status" value="1"/>
</dbReference>
<protein>
    <recommendedName>
        <fullName evidence="3">Chemotaxis protein CheA</fullName>
        <ecNumber evidence="2">2.7.13.3</ecNumber>
    </recommendedName>
</protein>
<dbReference type="InterPro" id="IPR004105">
    <property type="entry name" value="CheA-like_dim"/>
</dbReference>
<dbReference type="CDD" id="cd00731">
    <property type="entry name" value="CheA_reg"/>
    <property type="match status" value="1"/>
</dbReference>
<evidence type="ECO:0000256" key="8">
    <source>
        <dbReference type="ARBA" id="ARBA00022777"/>
    </source>
</evidence>
<keyword evidence="5 12" id="KW-0597">Phosphoprotein</keyword>
<name>A0A1N7LJR1_9RHOB</name>
<evidence type="ECO:0000259" key="14">
    <source>
        <dbReference type="PROSITE" id="PS50109"/>
    </source>
</evidence>
<dbReference type="Gene3D" id="3.30.565.10">
    <property type="entry name" value="Histidine kinase-like ATPase, C-terminal domain"/>
    <property type="match status" value="1"/>
</dbReference>
<keyword evidence="4" id="KW-0145">Chemotaxis</keyword>
<dbReference type="CDD" id="cd00088">
    <property type="entry name" value="HPT"/>
    <property type="match status" value="1"/>
</dbReference>
<dbReference type="Pfam" id="PF02518">
    <property type="entry name" value="HATPase_c"/>
    <property type="match status" value="1"/>
</dbReference>
<dbReference type="SMART" id="SM00387">
    <property type="entry name" value="HATPase_c"/>
    <property type="match status" value="1"/>
</dbReference>
<dbReference type="InterPro" id="IPR036890">
    <property type="entry name" value="HATPase_C_sf"/>
</dbReference>
<evidence type="ECO:0000256" key="1">
    <source>
        <dbReference type="ARBA" id="ARBA00000085"/>
    </source>
</evidence>
<keyword evidence="6" id="KW-0808">Transferase</keyword>
<evidence type="ECO:0000256" key="9">
    <source>
        <dbReference type="ARBA" id="ARBA00022840"/>
    </source>
</evidence>
<dbReference type="PROSITE" id="PS50851">
    <property type="entry name" value="CHEW"/>
    <property type="match status" value="1"/>
</dbReference>
<keyword evidence="8 17" id="KW-0418">Kinase</keyword>
<keyword evidence="7" id="KW-0547">Nucleotide-binding</keyword>
<feature type="domain" description="HPt" evidence="16">
    <location>
        <begin position="2"/>
        <end position="106"/>
    </location>
</feature>
<evidence type="ECO:0000259" key="16">
    <source>
        <dbReference type="PROSITE" id="PS50894"/>
    </source>
</evidence>
<sequence>MALDPMAEIRASFFVECEELLESLQDALVSMDEGDHDNETINVVFRAVHSIKGGAGAFGLDALVAFAHRYETVMDEVRSGRLDVTPDAMRLFFAAADLLSDHVAAARDGGPVPAGAEEVLQELEALMGGPAAIAEQEEEVTDFQPMGLSLELDMDFDFGSPPDATEELPTQKPGWQIRLTPQSGLYASGNEILQVLKQLSALGPCETEIDTARLPDLAAIDPEQAYLSWTARLMAPVAEDEVRDLFDFIEDVCEIDITPLDGGADEEIDSAEETAPGAAPVASSDIALPPADLTSEPADTSATAPAVAAPSAPAADAGTPAEAVADAPAPAPAAAAPAKPAAKPAASGGGGEHASATVRVDLERIDRLVNLVGELVINQAMLSQSVAEAGLPPTSAVMNGLEAFMMLTRDIQDSVMMIRAQPVKPLFQRMGRIVRESSAAVGKQVRLRTEGESTEVDKTVIERLADPLTHMIRNSVDHGLETPEKRVAAGKPPEGVITLSALHRSGRVVIEIEDDGAGINRPKVRDIAIKKGLVPADANLTDSEIDNLLFLPGFSTADQVSALSGRGVGMDVVRQAIQSLGGRISITSEPGKGTKFSISLPLTLAVLDGMVVNVAGETLVVPLSSIVETATLTQNDIRSLGPETNVIHVRGAFVPLYDLGAELGYRAPQTTYEGGIVLLTAQEDGARSALVVDAIMEQRQVVIKGLQQSYGHIPGVAAATILGDGQIALILDPADLVQNASGRTRVADLDLAG</sequence>
<dbReference type="InterPro" id="IPR037006">
    <property type="entry name" value="CheA-like_homodim_sf"/>
</dbReference>
<reference evidence="18" key="1">
    <citation type="submission" date="2017-01" db="EMBL/GenBank/DDBJ databases">
        <authorList>
            <person name="Varghese N."/>
            <person name="Submissions S."/>
        </authorList>
    </citation>
    <scope>NUCLEOTIDE SEQUENCE [LARGE SCALE GENOMIC DNA]</scope>
    <source>
        <strain evidence="18">DSM 18714</strain>
    </source>
</reference>